<reference evidence="2" key="1">
    <citation type="submission" date="2024-05" db="EMBL/GenBank/DDBJ databases">
        <title>Draft genome assemblies of 36 bacteria isolated from hibernating arctic ground squirrels.</title>
        <authorList>
            <person name="McKee H."/>
            <person name="Mullen L."/>
            <person name="Drown D.M."/>
            <person name="Duddleston K.N."/>
        </authorList>
    </citation>
    <scope>NUCLEOTIDE SEQUENCE</scope>
    <source>
        <strain evidence="2">AN1007</strain>
    </source>
</reference>
<sequence length="420" mass="47091">MTRIQVHPDELEKNARLLQQSKQQLGKIVYELDKTMYLLQSEWSGVTSEKFFWDFMNIKESVFPSALGLLDKFQNKITGTLSAFKKADHSEGEMMQIPDKLEPNFAAGLIDKAIGDTVTGIGETIEAFLYNPFSTMGSLGYDLTVGKIIDIGRGIGFAWDTAWGTGTARSDIEQFVNEQKKQLSEDESGYYKGAVVGQALSYFLFGKALHSKDHYGSGGSSGSGEGKKESEKGSGKEGTGKSSYITNPAEMKKHIISPEDGFQAFLERKYIDIRKSGIEDISTVAKNTGLADEQVLNMKKHLFLDTKDLSVGGKPYENLYFQADPDVAHAWQLAQKGELNDKQKTWFRELANHELKEKELMDGGMPLRDPSTWNGKGFDIQPEKNAHDKANLTDKQPTRDFPGYDKYKEYEENIDKDLDY</sequence>
<feature type="compositionally biased region" description="Basic and acidic residues" evidence="1">
    <location>
        <begin position="225"/>
        <end position="239"/>
    </location>
</feature>
<dbReference type="InterPro" id="IPR036689">
    <property type="entry name" value="ESAT-6-like_sf"/>
</dbReference>
<organism evidence="2">
    <name type="scientific">Paenibacillus sp. AN1007</name>
    <dbReference type="NCBI Taxonomy" id="3151385"/>
    <lineage>
        <taxon>Bacteria</taxon>
        <taxon>Bacillati</taxon>
        <taxon>Bacillota</taxon>
        <taxon>Bacilli</taxon>
        <taxon>Bacillales</taxon>
        <taxon>Paenibacillaceae</taxon>
        <taxon>Paenibacillus</taxon>
    </lineage>
</organism>
<dbReference type="RefSeq" id="WP_366290655.1">
    <property type="nucleotide sequence ID" value="NZ_CP159992.1"/>
</dbReference>
<feature type="region of interest" description="Disordered" evidence="1">
    <location>
        <begin position="372"/>
        <end position="407"/>
    </location>
</feature>
<proteinExistence type="predicted"/>
<feature type="region of interest" description="Disordered" evidence="1">
    <location>
        <begin position="216"/>
        <end position="245"/>
    </location>
</feature>
<dbReference type="Gene3D" id="1.10.287.850">
    <property type="entry name" value="HP0062-like domain"/>
    <property type="match status" value="1"/>
</dbReference>
<dbReference type="EMBL" id="CP159992">
    <property type="protein sequence ID" value="XCP93704.1"/>
    <property type="molecule type" value="Genomic_DNA"/>
</dbReference>
<dbReference type="SUPFAM" id="SSF140453">
    <property type="entry name" value="EsxAB dimer-like"/>
    <property type="match status" value="1"/>
</dbReference>
<name>A0AAU8N7T7_9BACL</name>
<gene>
    <name evidence="2" type="ORF">ABXS70_21225</name>
</gene>
<feature type="compositionally biased region" description="Basic and acidic residues" evidence="1">
    <location>
        <begin position="381"/>
        <end position="407"/>
    </location>
</feature>
<accession>A0AAU8N7T7</accession>
<evidence type="ECO:0000313" key="2">
    <source>
        <dbReference type="EMBL" id="XCP93704.1"/>
    </source>
</evidence>
<dbReference type="AlphaFoldDB" id="A0AAU8N7T7"/>
<protein>
    <submittedName>
        <fullName evidence="2">WXG100 family type VII secretion target</fullName>
    </submittedName>
</protein>
<evidence type="ECO:0000256" key="1">
    <source>
        <dbReference type="SAM" id="MobiDB-lite"/>
    </source>
</evidence>